<sequence length="192" mass="22384">MITTKIKEEFPEHEIRNFEQSIYISDYSHQTKEESVKRSVEIHTKKPADIESFFLQNDQLLNIGTIIFDKSSFTDVEGKSLSQCECVVFPSQAKDSSWIMFLELKYCEFKNAVKNSNKAINQVRNTYKYYKDKGVIGNRHLVYLIFSLPKQNNTPFKNFSLTQSKLTKLRSKNIIIKGINSAKVKDQYFLDV</sequence>
<name>A0A6G1ZCG3_9BACT</name>
<evidence type="ECO:0000313" key="1">
    <source>
        <dbReference type="EMBL" id="MRY11609.1"/>
    </source>
</evidence>
<reference evidence="1" key="1">
    <citation type="journal article" date="2019" name="Nat. Med.">
        <title>A library of human gut bacterial isolates paired with longitudinal multiomics data enables mechanistic microbiome research.</title>
        <authorList>
            <person name="Poyet M."/>
            <person name="Groussin M."/>
            <person name="Gibbons S.M."/>
            <person name="Avila-Pacheco J."/>
            <person name="Jiang X."/>
            <person name="Kearney S.M."/>
            <person name="Perrotta A.R."/>
            <person name="Berdy B."/>
            <person name="Zhao S."/>
            <person name="Lieberman T.D."/>
            <person name="Swanson P.K."/>
            <person name="Smith M."/>
            <person name="Roesemann S."/>
            <person name="Alexander J.E."/>
            <person name="Rich S.A."/>
            <person name="Livny J."/>
            <person name="Vlamakis H."/>
            <person name="Clish C."/>
            <person name="Bullock K."/>
            <person name="Deik A."/>
            <person name="Scott J."/>
            <person name="Pierce K.A."/>
            <person name="Xavier R.J."/>
            <person name="Alm E.J."/>
        </authorList>
    </citation>
    <scope>NUCLEOTIDE SEQUENCE</scope>
    <source>
        <strain evidence="1">BIOML-A4</strain>
    </source>
</reference>
<evidence type="ECO:0008006" key="2">
    <source>
        <dbReference type="Google" id="ProtNLM"/>
    </source>
</evidence>
<proteinExistence type="predicted"/>
<dbReference type="RefSeq" id="WP_007654816.1">
    <property type="nucleotide sequence ID" value="NZ_CAJSYT010000007.1"/>
</dbReference>
<protein>
    <recommendedName>
        <fullName evidence="2">Restriction endonuclease</fullName>
    </recommendedName>
</protein>
<accession>A0A6G1ZCG3</accession>
<dbReference type="EMBL" id="WKLP01000011">
    <property type="protein sequence ID" value="MRY11609.1"/>
    <property type="molecule type" value="Genomic_DNA"/>
</dbReference>
<comment type="caution">
    <text evidence="1">The sequence shown here is derived from an EMBL/GenBank/DDBJ whole genome shotgun (WGS) entry which is preliminary data.</text>
</comment>
<gene>
    <name evidence="1" type="ORF">GKE01_09025</name>
</gene>
<dbReference type="AlphaFoldDB" id="A0A6G1ZCG3"/>
<organism evidence="1">
    <name type="scientific">Parabacteroides goldsteinii</name>
    <dbReference type="NCBI Taxonomy" id="328812"/>
    <lineage>
        <taxon>Bacteria</taxon>
        <taxon>Pseudomonadati</taxon>
        <taxon>Bacteroidota</taxon>
        <taxon>Bacteroidia</taxon>
        <taxon>Bacteroidales</taxon>
        <taxon>Tannerellaceae</taxon>
        <taxon>Parabacteroides</taxon>
    </lineage>
</organism>